<keyword evidence="9" id="KW-1185">Reference proteome</keyword>
<dbReference type="GO" id="GO:0006508">
    <property type="term" value="P:proteolysis"/>
    <property type="evidence" value="ECO:0007669"/>
    <property type="project" value="UniProtKB-KW"/>
</dbReference>
<dbReference type="GO" id="GO:0004252">
    <property type="term" value="F:serine-type endopeptidase activity"/>
    <property type="evidence" value="ECO:0007669"/>
    <property type="project" value="InterPro"/>
</dbReference>
<dbReference type="InterPro" id="IPR036852">
    <property type="entry name" value="Peptidase_S8/S53_dom_sf"/>
</dbReference>
<evidence type="ECO:0000256" key="5">
    <source>
        <dbReference type="ARBA" id="ARBA00022825"/>
    </source>
</evidence>
<evidence type="ECO:0000313" key="8">
    <source>
        <dbReference type="EMBL" id="KAJ9680822.1"/>
    </source>
</evidence>
<keyword evidence="5" id="KW-0720">Serine protease</keyword>
<keyword evidence="3" id="KW-0732">Signal</keyword>
<evidence type="ECO:0000313" key="9">
    <source>
        <dbReference type="Proteomes" id="UP001168098"/>
    </source>
</evidence>
<dbReference type="InterPro" id="IPR000209">
    <property type="entry name" value="Peptidase_S8/S53_dom"/>
</dbReference>
<evidence type="ECO:0000256" key="4">
    <source>
        <dbReference type="ARBA" id="ARBA00022801"/>
    </source>
</evidence>
<dbReference type="PRINTS" id="PR00723">
    <property type="entry name" value="SUBTILISIN"/>
</dbReference>
<comment type="similarity">
    <text evidence="1 6">Belongs to the peptidase S8 family.</text>
</comment>
<dbReference type="Gene3D" id="3.40.50.200">
    <property type="entry name" value="Peptidase S8/S53 domain"/>
    <property type="match status" value="1"/>
</dbReference>
<dbReference type="Proteomes" id="UP001168098">
    <property type="component" value="Unassembled WGS sequence"/>
</dbReference>
<dbReference type="InterPro" id="IPR015500">
    <property type="entry name" value="Peptidase_S8_subtilisin-rel"/>
</dbReference>
<name>A0AA38Z257_VITRO</name>
<dbReference type="PROSITE" id="PS51892">
    <property type="entry name" value="SUBTILASE"/>
    <property type="match status" value="1"/>
</dbReference>
<proteinExistence type="inferred from homology"/>
<gene>
    <name evidence="8" type="ORF">PVL29_019975</name>
</gene>
<evidence type="ECO:0000256" key="1">
    <source>
        <dbReference type="ARBA" id="ARBA00011073"/>
    </source>
</evidence>
<dbReference type="AlphaFoldDB" id="A0AA38Z257"/>
<evidence type="ECO:0000256" key="2">
    <source>
        <dbReference type="ARBA" id="ARBA00022670"/>
    </source>
</evidence>
<evidence type="ECO:0000256" key="3">
    <source>
        <dbReference type="ARBA" id="ARBA00022729"/>
    </source>
</evidence>
<keyword evidence="4" id="KW-0378">Hydrolase</keyword>
<accession>A0AA38Z257</accession>
<dbReference type="SUPFAM" id="SSF52743">
    <property type="entry name" value="Subtilisin-like"/>
    <property type="match status" value="1"/>
</dbReference>
<comment type="caution">
    <text evidence="8">The sequence shown here is derived from an EMBL/GenBank/DDBJ whole genome shotgun (WGS) entry which is preliminary data.</text>
</comment>
<evidence type="ECO:0000259" key="7">
    <source>
        <dbReference type="Pfam" id="PF00082"/>
    </source>
</evidence>
<evidence type="ECO:0000256" key="6">
    <source>
        <dbReference type="PROSITE-ProRule" id="PRU01240"/>
    </source>
</evidence>
<protein>
    <recommendedName>
        <fullName evidence="7">Peptidase S8/S53 domain-containing protein</fullName>
    </recommendedName>
</protein>
<dbReference type="PANTHER" id="PTHR10795">
    <property type="entry name" value="PROPROTEIN CONVERTASE SUBTILISIN/KEXIN"/>
    <property type="match status" value="1"/>
</dbReference>
<keyword evidence="2" id="KW-0645">Protease</keyword>
<sequence>MEEKKHQPLSSFTPMKLQSLASLQGFPISSWKHKVEGFLSAVPDEMLSLQTTYSPQFLGLKFGKGLLTSRNLANDVIIGFVDSGIWPEHASFKDGGMKRPVPSRWKGVCEEGTRFTAKNCNKKLIGARAYYKDYEAAAGKIDETVDFRSPRDSQGHGTHSASTAAGQMIDGASLFGMAKGVAAGMSSTARIAAYKACYALGCASSDILAAIDKAVSNGVDVLSLSIGGSSKPHYTDVLAIASLGAVQHGVFVAAAAGN</sequence>
<dbReference type="InterPro" id="IPR045051">
    <property type="entry name" value="SBT"/>
</dbReference>
<comment type="caution">
    <text evidence="6">Lacks conserved residue(s) required for the propagation of feature annotation.</text>
</comment>
<dbReference type="Pfam" id="PF00082">
    <property type="entry name" value="Peptidase_S8"/>
    <property type="match status" value="1"/>
</dbReference>
<feature type="domain" description="Peptidase S8/S53" evidence="7">
    <location>
        <begin position="74"/>
        <end position="258"/>
    </location>
</feature>
<reference evidence="8 9" key="1">
    <citation type="journal article" date="2023" name="BMC Biotechnol.">
        <title>Vitis rotundifolia cv Carlos genome sequencing.</title>
        <authorList>
            <person name="Huff M."/>
            <person name="Hulse-Kemp A."/>
            <person name="Scheffler B."/>
            <person name="Youngblood R."/>
            <person name="Simpson S."/>
            <person name="Babiker E."/>
            <person name="Staton M."/>
        </authorList>
    </citation>
    <scope>NUCLEOTIDE SEQUENCE [LARGE SCALE GENOMIC DNA]</scope>
    <source>
        <tissue evidence="8">Leaf</tissue>
    </source>
</reference>
<dbReference type="EMBL" id="JARBHA010000015">
    <property type="protein sequence ID" value="KAJ9680822.1"/>
    <property type="molecule type" value="Genomic_DNA"/>
</dbReference>
<organism evidence="8 9">
    <name type="scientific">Vitis rotundifolia</name>
    <name type="common">Muscadine grape</name>
    <dbReference type="NCBI Taxonomy" id="103349"/>
    <lineage>
        <taxon>Eukaryota</taxon>
        <taxon>Viridiplantae</taxon>
        <taxon>Streptophyta</taxon>
        <taxon>Embryophyta</taxon>
        <taxon>Tracheophyta</taxon>
        <taxon>Spermatophyta</taxon>
        <taxon>Magnoliopsida</taxon>
        <taxon>eudicotyledons</taxon>
        <taxon>Gunneridae</taxon>
        <taxon>Pentapetalae</taxon>
        <taxon>rosids</taxon>
        <taxon>Vitales</taxon>
        <taxon>Vitaceae</taxon>
        <taxon>Viteae</taxon>
        <taxon>Vitis</taxon>
    </lineage>
</organism>